<evidence type="ECO:0000313" key="2">
    <source>
        <dbReference type="EMBL" id="KJA15738.1"/>
    </source>
</evidence>
<reference evidence="3" key="1">
    <citation type="submission" date="2014-04" db="EMBL/GenBank/DDBJ databases">
        <title>Evolutionary Origins and Diversification of the Mycorrhizal Mutualists.</title>
        <authorList>
            <consortium name="DOE Joint Genome Institute"/>
            <consortium name="Mycorrhizal Genomics Consortium"/>
            <person name="Kohler A."/>
            <person name="Kuo A."/>
            <person name="Nagy L.G."/>
            <person name="Floudas D."/>
            <person name="Copeland A."/>
            <person name="Barry K.W."/>
            <person name="Cichocki N."/>
            <person name="Veneault-Fourrey C."/>
            <person name="LaButti K."/>
            <person name="Lindquist E.A."/>
            <person name="Lipzen A."/>
            <person name="Lundell T."/>
            <person name="Morin E."/>
            <person name="Murat C."/>
            <person name="Riley R."/>
            <person name="Ohm R."/>
            <person name="Sun H."/>
            <person name="Tunlid A."/>
            <person name="Henrissat B."/>
            <person name="Grigoriev I.V."/>
            <person name="Hibbett D.S."/>
            <person name="Martin F."/>
        </authorList>
    </citation>
    <scope>NUCLEOTIDE SEQUENCE [LARGE SCALE GENOMIC DNA]</scope>
    <source>
        <strain evidence="3">FD-334 SS-4</strain>
    </source>
</reference>
<dbReference type="Pfam" id="PF20414">
    <property type="entry name" value="DUF6698"/>
    <property type="match status" value="1"/>
</dbReference>
<evidence type="ECO:0000313" key="3">
    <source>
        <dbReference type="Proteomes" id="UP000054270"/>
    </source>
</evidence>
<dbReference type="EMBL" id="KN817636">
    <property type="protein sequence ID" value="KJA15738.1"/>
    <property type="molecule type" value="Genomic_DNA"/>
</dbReference>
<protein>
    <recommendedName>
        <fullName evidence="4">Fungal-type protein kinase domain-containing protein</fullName>
    </recommendedName>
</protein>
<dbReference type="OrthoDB" id="3160134at2759"/>
<gene>
    <name evidence="2" type="ORF">HYPSUDRAFT_207595</name>
</gene>
<dbReference type="InterPro" id="IPR046521">
    <property type="entry name" value="DUF6698"/>
</dbReference>
<dbReference type="AlphaFoldDB" id="A0A0D2LXZ6"/>
<feature type="compositionally biased region" description="Polar residues" evidence="1">
    <location>
        <begin position="1"/>
        <end position="10"/>
    </location>
</feature>
<proteinExistence type="predicted"/>
<evidence type="ECO:0000256" key="1">
    <source>
        <dbReference type="SAM" id="MobiDB-lite"/>
    </source>
</evidence>
<feature type="region of interest" description="Disordered" evidence="1">
    <location>
        <begin position="1"/>
        <end position="49"/>
    </location>
</feature>
<organism evidence="2 3">
    <name type="scientific">Hypholoma sublateritium (strain FD-334 SS-4)</name>
    <dbReference type="NCBI Taxonomy" id="945553"/>
    <lineage>
        <taxon>Eukaryota</taxon>
        <taxon>Fungi</taxon>
        <taxon>Dikarya</taxon>
        <taxon>Basidiomycota</taxon>
        <taxon>Agaricomycotina</taxon>
        <taxon>Agaricomycetes</taxon>
        <taxon>Agaricomycetidae</taxon>
        <taxon>Agaricales</taxon>
        <taxon>Agaricineae</taxon>
        <taxon>Strophariaceae</taxon>
        <taxon>Hypholoma</taxon>
    </lineage>
</organism>
<dbReference type="STRING" id="945553.A0A0D2LXZ6"/>
<sequence>MSESSQTSRSPELYQPGSDFEFDMGSTVANTQASGKRPRHTNDSEASLPTHKELSNFGRIYSRQDDPFTTIDAIVDFGIKHQHADSVNGTIGGTNPATLSRGDHRLIHSWDLLCSIIPNFRALMLALSNNYSHSSRKVACQKIYHGVTTVRSDDTASLKTCIVSYIRADPTDSISPAISIKGKFKDDRGFCHPATASLLCPVMYPDTPETYNAILSGRLPVTTTMLPRFLFPDDHVYDPDDISKDLLRGHVMYRAAKHIFQGPSAALQGPGSHRGKQGNASICGITTMTPRTIAYVATQVRFALSSTSSWTPRDGTFSYTDFYWHIVGLLDDEDDDMEGPEIIRLYNYHVFGTEDPDHTTDTTPELVNQYDLIKQQRAAKRARISYIDN</sequence>
<evidence type="ECO:0008006" key="4">
    <source>
        <dbReference type="Google" id="ProtNLM"/>
    </source>
</evidence>
<name>A0A0D2LXZ6_HYPSF</name>
<accession>A0A0D2LXZ6</accession>
<dbReference type="Proteomes" id="UP000054270">
    <property type="component" value="Unassembled WGS sequence"/>
</dbReference>
<keyword evidence="3" id="KW-1185">Reference proteome</keyword>